<organism evidence="2 3">
    <name type="scientific">Campylobacter upsaliensis JV21</name>
    <dbReference type="NCBI Taxonomy" id="888826"/>
    <lineage>
        <taxon>Bacteria</taxon>
        <taxon>Pseudomonadati</taxon>
        <taxon>Campylobacterota</taxon>
        <taxon>Epsilonproteobacteria</taxon>
        <taxon>Campylobacterales</taxon>
        <taxon>Campylobacteraceae</taxon>
        <taxon>Campylobacter</taxon>
    </lineage>
</organism>
<dbReference type="Proteomes" id="UP000005813">
    <property type="component" value="Unassembled WGS sequence"/>
</dbReference>
<gene>
    <name evidence="2" type="ORF">HMPREF9400_1672</name>
</gene>
<sequence length="74" mass="8399">MMKMWVESDRKLALLAKKEIVVDGRDAHTPYTQAQSLDGRLVENNISSATNDTIPQPSKESQAISKPIYKLRKR</sequence>
<protein>
    <submittedName>
        <fullName evidence="2">Uncharacterized protein</fullName>
    </submittedName>
</protein>
<dbReference type="AlphaFoldDB" id="A0A828QSY1"/>
<evidence type="ECO:0000313" key="3">
    <source>
        <dbReference type="Proteomes" id="UP000005813"/>
    </source>
</evidence>
<dbReference type="RefSeq" id="WP_004278204.1">
    <property type="nucleotide sequence ID" value="NZ_GL622228.1"/>
</dbReference>
<comment type="caution">
    <text evidence="2">The sequence shown here is derived from an EMBL/GenBank/DDBJ whole genome shotgun (WGS) entry which is preliminary data.</text>
</comment>
<dbReference type="EMBL" id="AEPU01000037">
    <property type="protein sequence ID" value="EFU71072.1"/>
    <property type="molecule type" value="Genomic_DNA"/>
</dbReference>
<reference evidence="2 3" key="1">
    <citation type="submission" date="2010-12" db="EMBL/GenBank/DDBJ databases">
        <authorList>
            <person name="Muzny D."/>
            <person name="Qin X."/>
            <person name="Buhay C."/>
            <person name="Dugan-Rocha S."/>
            <person name="Ding Y."/>
            <person name="Chen G."/>
            <person name="Hawes A."/>
            <person name="Holder M."/>
            <person name="Jhangiani S."/>
            <person name="Johnson A."/>
            <person name="Khan Z."/>
            <person name="Li Z."/>
            <person name="Liu W."/>
            <person name="Liu X."/>
            <person name="Perez L."/>
            <person name="Shen H."/>
            <person name="Wang Q."/>
            <person name="Watt J."/>
            <person name="Xi L."/>
            <person name="Xin Y."/>
            <person name="Zhou J."/>
            <person name="Deng J."/>
            <person name="Jiang H."/>
            <person name="Liu Y."/>
            <person name="Qu J."/>
            <person name="Song X.-Z."/>
            <person name="Zhang L."/>
            <person name="Villasana D."/>
            <person name="Johnson A."/>
            <person name="Liu J."/>
            <person name="Liyanage D."/>
            <person name="Lorensuhewa L."/>
            <person name="Robinson T."/>
            <person name="Song A."/>
            <person name="Song B.-B."/>
            <person name="Dinh H."/>
            <person name="Thornton R."/>
            <person name="Coyle M."/>
            <person name="Francisco L."/>
            <person name="Jackson L."/>
            <person name="Javaid M."/>
            <person name="Korchina V."/>
            <person name="Kovar C."/>
            <person name="Mata R."/>
            <person name="Mathew T."/>
            <person name="Ngo R."/>
            <person name="Nguyen L."/>
            <person name="Nguyen N."/>
            <person name="Okwuonu G."/>
            <person name="Ongeri F."/>
            <person name="Pham C."/>
            <person name="Simmons D."/>
            <person name="Wilczek-Boney K."/>
            <person name="Hale W."/>
            <person name="Jakkamsetti A."/>
            <person name="Pham P."/>
            <person name="Ruth R."/>
            <person name="San Lucas F."/>
            <person name="Warren J."/>
            <person name="Zhang J."/>
            <person name="Zhao Z."/>
            <person name="Zhou C."/>
            <person name="Zhu D."/>
            <person name="Lee S."/>
            <person name="Bess C."/>
            <person name="Blankenburg K."/>
            <person name="Forbes L."/>
            <person name="Fu Q."/>
            <person name="Gubbala S."/>
            <person name="Hirani K."/>
            <person name="Jayaseelan J.C."/>
            <person name="Lara F."/>
            <person name="Munidasa M."/>
            <person name="Palculict T."/>
            <person name="Patil S."/>
            <person name="Pu L.-L."/>
            <person name="Saada N."/>
            <person name="Tang L."/>
            <person name="Weissenberger G."/>
            <person name="Zhu Y."/>
            <person name="Hemphill L."/>
            <person name="Shang Y."/>
            <person name="Youmans B."/>
            <person name="Ayvaz T."/>
            <person name="Ross M."/>
            <person name="Santibanez J."/>
            <person name="Aqrawi P."/>
            <person name="Gross S."/>
            <person name="Joshi V."/>
            <person name="Fowler G."/>
            <person name="Nazareth L."/>
            <person name="Reid J."/>
            <person name="Worley K."/>
            <person name="Petrosino J."/>
            <person name="Highlander S."/>
            <person name="Gibbs R."/>
        </authorList>
    </citation>
    <scope>NUCLEOTIDE SEQUENCE [LARGE SCALE GENOMIC DNA]</scope>
    <source>
        <strain evidence="2 3">JV21</strain>
    </source>
</reference>
<feature type="compositionally biased region" description="Polar residues" evidence="1">
    <location>
        <begin position="48"/>
        <end position="64"/>
    </location>
</feature>
<proteinExistence type="predicted"/>
<evidence type="ECO:0000313" key="2">
    <source>
        <dbReference type="EMBL" id="EFU71072.1"/>
    </source>
</evidence>
<accession>A0A828QSY1</accession>
<feature type="region of interest" description="Disordered" evidence="1">
    <location>
        <begin position="48"/>
        <end position="74"/>
    </location>
</feature>
<evidence type="ECO:0000256" key="1">
    <source>
        <dbReference type="SAM" id="MobiDB-lite"/>
    </source>
</evidence>
<name>A0A828QSY1_CAMUP</name>